<protein>
    <submittedName>
        <fullName evidence="1">Uncharacterized protein</fullName>
    </submittedName>
</protein>
<evidence type="ECO:0000313" key="1">
    <source>
        <dbReference type="EMBL" id="KAF5782530.1"/>
    </source>
</evidence>
<accession>A0A9K3HQL7</accession>
<organism evidence="1 2">
    <name type="scientific">Helianthus annuus</name>
    <name type="common">Common sunflower</name>
    <dbReference type="NCBI Taxonomy" id="4232"/>
    <lineage>
        <taxon>Eukaryota</taxon>
        <taxon>Viridiplantae</taxon>
        <taxon>Streptophyta</taxon>
        <taxon>Embryophyta</taxon>
        <taxon>Tracheophyta</taxon>
        <taxon>Spermatophyta</taxon>
        <taxon>Magnoliopsida</taxon>
        <taxon>eudicotyledons</taxon>
        <taxon>Gunneridae</taxon>
        <taxon>Pentapetalae</taxon>
        <taxon>asterids</taxon>
        <taxon>campanulids</taxon>
        <taxon>Asterales</taxon>
        <taxon>Asteraceae</taxon>
        <taxon>Asteroideae</taxon>
        <taxon>Heliantheae alliance</taxon>
        <taxon>Heliantheae</taxon>
        <taxon>Helianthus</taxon>
    </lineage>
</organism>
<dbReference type="EMBL" id="MNCJ02000326">
    <property type="protein sequence ID" value="KAF5782530.1"/>
    <property type="molecule type" value="Genomic_DNA"/>
</dbReference>
<dbReference type="Gramene" id="mRNA:HanXRQr2_Chr11g0496931">
    <property type="protein sequence ID" value="mRNA:HanXRQr2_Chr11g0496931"/>
    <property type="gene ID" value="HanXRQr2_Chr11g0496931"/>
</dbReference>
<gene>
    <name evidence="1" type="ORF">HanXRQr2_Chr11g0496931</name>
</gene>
<evidence type="ECO:0000313" key="2">
    <source>
        <dbReference type="Proteomes" id="UP000215914"/>
    </source>
</evidence>
<dbReference type="AlphaFoldDB" id="A0A9K3HQL7"/>
<dbReference type="Proteomes" id="UP000215914">
    <property type="component" value="Unassembled WGS sequence"/>
</dbReference>
<reference evidence="1" key="1">
    <citation type="journal article" date="2017" name="Nature">
        <title>The sunflower genome provides insights into oil metabolism, flowering and Asterid evolution.</title>
        <authorList>
            <person name="Badouin H."/>
            <person name="Gouzy J."/>
            <person name="Grassa C.J."/>
            <person name="Murat F."/>
            <person name="Staton S.E."/>
            <person name="Cottret L."/>
            <person name="Lelandais-Briere C."/>
            <person name="Owens G.L."/>
            <person name="Carrere S."/>
            <person name="Mayjonade B."/>
            <person name="Legrand L."/>
            <person name="Gill N."/>
            <person name="Kane N.C."/>
            <person name="Bowers J.E."/>
            <person name="Hubner S."/>
            <person name="Bellec A."/>
            <person name="Berard A."/>
            <person name="Berges H."/>
            <person name="Blanchet N."/>
            <person name="Boniface M.C."/>
            <person name="Brunel D."/>
            <person name="Catrice O."/>
            <person name="Chaidir N."/>
            <person name="Claudel C."/>
            <person name="Donnadieu C."/>
            <person name="Faraut T."/>
            <person name="Fievet G."/>
            <person name="Helmstetter N."/>
            <person name="King M."/>
            <person name="Knapp S.J."/>
            <person name="Lai Z."/>
            <person name="Le Paslier M.C."/>
            <person name="Lippi Y."/>
            <person name="Lorenzon L."/>
            <person name="Mandel J.R."/>
            <person name="Marage G."/>
            <person name="Marchand G."/>
            <person name="Marquand E."/>
            <person name="Bret-Mestries E."/>
            <person name="Morien E."/>
            <person name="Nambeesan S."/>
            <person name="Nguyen T."/>
            <person name="Pegot-Espagnet P."/>
            <person name="Pouilly N."/>
            <person name="Raftis F."/>
            <person name="Sallet E."/>
            <person name="Schiex T."/>
            <person name="Thomas J."/>
            <person name="Vandecasteele C."/>
            <person name="Vares D."/>
            <person name="Vear F."/>
            <person name="Vautrin S."/>
            <person name="Crespi M."/>
            <person name="Mangin B."/>
            <person name="Burke J.M."/>
            <person name="Salse J."/>
            <person name="Munos S."/>
            <person name="Vincourt P."/>
            <person name="Rieseberg L.H."/>
            <person name="Langlade N.B."/>
        </authorList>
    </citation>
    <scope>NUCLEOTIDE SEQUENCE</scope>
    <source>
        <tissue evidence="1">Leaves</tissue>
    </source>
</reference>
<name>A0A9K3HQL7_HELAN</name>
<keyword evidence="2" id="KW-1185">Reference proteome</keyword>
<reference evidence="1" key="2">
    <citation type="submission" date="2020-06" db="EMBL/GenBank/DDBJ databases">
        <title>Helianthus annuus Genome sequencing and assembly Release 2.</title>
        <authorList>
            <person name="Gouzy J."/>
            <person name="Langlade N."/>
            <person name="Munos S."/>
        </authorList>
    </citation>
    <scope>NUCLEOTIDE SEQUENCE</scope>
    <source>
        <tissue evidence="1">Leaves</tissue>
    </source>
</reference>
<sequence>MFTFDPLASVLESVNMLFILTSDQEIIDMHEIQSRLGLQLAGFLWLEGFPLLLWLWASNTHAHLMCVCFNSYSIFIHLAFLTCHL</sequence>
<proteinExistence type="predicted"/>
<comment type="caution">
    <text evidence="1">The sequence shown here is derived from an EMBL/GenBank/DDBJ whole genome shotgun (WGS) entry which is preliminary data.</text>
</comment>